<accession>A0A538U8X8</accession>
<gene>
    <name evidence="3" type="ORF">E6K80_03125</name>
</gene>
<evidence type="ECO:0000256" key="1">
    <source>
        <dbReference type="SAM" id="SignalP"/>
    </source>
</evidence>
<dbReference type="EMBL" id="VBPA01000066">
    <property type="protein sequence ID" value="TMQ72343.1"/>
    <property type="molecule type" value="Genomic_DNA"/>
</dbReference>
<evidence type="ECO:0000313" key="4">
    <source>
        <dbReference type="Proteomes" id="UP000319836"/>
    </source>
</evidence>
<feature type="signal peptide" evidence="1">
    <location>
        <begin position="1"/>
        <end position="19"/>
    </location>
</feature>
<evidence type="ECO:0000313" key="3">
    <source>
        <dbReference type="EMBL" id="TMQ72343.1"/>
    </source>
</evidence>
<sequence>MKTFVVAWLLLLSVVPAAAQTREKSPPAPNRAETSAQDMPLGQLRLIGTVRVGQSAPDFTLTSSAGPDRTLSRLKGDWLVLVFAENREDFAALRAVQERLLDGGTRLYGICKEKPQRLRSYVEEQRLPFEILADDTGEISALYGFYDWERRSTTRGFVVVDRRSVVRLALEGQAPPDQVADLARFTITGY</sequence>
<dbReference type="AlphaFoldDB" id="A0A538U8X8"/>
<dbReference type="InterPro" id="IPR000866">
    <property type="entry name" value="AhpC/TSA"/>
</dbReference>
<dbReference type="Gene3D" id="3.40.30.10">
    <property type="entry name" value="Glutaredoxin"/>
    <property type="match status" value="1"/>
</dbReference>
<protein>
    <submittedName>
        <fullName evidence="3">Redoxin domain-containing protein</fullName>
    </submittedName>
</protein>
<evidence type="ECO:0000259" key="2">
    <source>
        <dbReference type="Pfam" id="PF00578"/>
    </source>
</evidence>
<dbReference type="InterPro" id="IPR036249">
    <property type="entry name" value="Thioredoxin-like_sf"/>
</dbReference>
<dbReference type="Proteomes" id="UP000319836">
    <property type="component" value="Unassembled WGS sequence"/>
</dbReference>
<comment type="caution">
    <text evidence="3">The sequence shown here is derived from an EMBL/GenBank/DDBJ whole genome shotgun (WGS) entry which is preliminary data.</text>
</comment>
<proteinExistence type="predicted"/>
<reference evidence="3 4" key="1">
    <citation type="journal article" date="2019" name="Nat. Microbiol.">
        <title>Mediterranean grassland soil C-N compound turnover is dependent on rainfall and depth, and is mediated by genomically divergent microorganisms.</title>
        <authorList>
            <person name="Diamond S."/>
            <person name="Andeer P.F."/>
            <person name="Li Z."/>
            <person name="Crits-Christoph A."/>
            <person name="Burstein D."/>
            <person name="Anantharaman K."/>
            <person name="Lane K.R."/>
            <person name="Thomas B.C."/>
            <person name="Pan C."/>
            <person name="Northen T.R."/>
            <person name="Banfield J.F."/>
        </authorList>
    </citation>
    <scope>NUCLEOTIDE SEQUENCE [LARGE SCALE GENOMIC DNA]</scope>
    <source>
        <strain evidence="3">WS_10</strain>
    </source>
</reference>
<dbReference type="Pfam" id="PF00578">
    <property type="entry name" value="AhpC-TSA"/>
    <property type="match status" value="1"/>
</dbReference>
<organism evidence="3 4">
    <name type="scientific">Eiseniibacteriota bacterium</name>
    <dbReference type="NCBI Taxonomy" id="2212470"/>
    <lineage>
        <taxon>Bacteria</taxon>
        <taxon>Candidatus Eiseniibacteriota</taxon>
    </lineage>
</organism>
<feature type="domain" description="Alkyl hydroperoxide reductase subunit C/ Thiol specific antioxidant" evidence="2">
    <location>
        <begin position="52"/>
        <end position="167"/>
    </location>
</feature>
<keyword evidence="1" id="KW-0732">Signal</keyword>
<feature type="chain" id="PRO_5022196817" evidence="1">
    <location>
        <begin position="20"/>
        <end position="190"/>
    </location>
</feature>
<dbReference type="GO" id="GO:0016209">
    <property type="term" value="F:antioxidant activity"/>
    <property type="evidence" value="ECO:0007669"/>
    <property type="project" value="InterPro"/>
</dbReference>
<dbReference type="GO" id="GO:0016491">
    <property type="term" value="F:oxidoreductase activity"/>
    <property type="evidence" value="ECO:0007669"/>
    <property type="project" value="InterPro"/>
</dbReference>
<name>A0A538U8X8_UNCEI</name>
<dbReference type="SUPFAM" id="SSF52833">
    <property type="entry name" value="Thioredoxin-like"/>
    <property type="match status" value="1"/>
</dbReference>